<evidence type="ECO:0000256" key="1">
    <source>
        <dbReference type="ARBA" id="ARBA00022679"/>
    </source>
</evidence>
<dbReference type="CDD" id="cd14014">
    <property type="entry name" value="STKc_PknB_like"/>
    <property type="match status" value="1"/>
</dbReference>
<dbReference type="SUPFAM" id="SSF47413">
    <property type="entry name" value="lambda repressor-like DNA-binding domains"/>
    <property type="match status" value="1"/>
</dbReference>
<evidence type="ECO:0000259" key="7">
    <source>
        <dbReference type="PROSITE" id="PS50011"/>
    </source>
</evidence>
<dbReference type="SUPFAM" id="SSF56112">
    <property type="entry name" value="Protein kinase-like (PK-like)"/>
    <property type="match status" value="1"/>
</dbReference>
<gene>
    <name evidence="9" type="ORF">ACFSXZ_36540</name>
</gene>
<name>A0ABW5G6Y6_9PSEU</name>
<dbReference type="Proteomes" id="UP001597417">
    <property type="component" value="Unassembled WGS sequence"/>
</dbReference>
<dbReference type="InterPro" id="IPR017441">
    <property type="entry name" value="Protein_kinase_ATP_BS"/>
</dbReference>
<accession>A0ABW5G6Y6</accession>
<dbReference type="Gene3D" id="3.30.200.20">
    <property type="entry name" value="Phosphorylase Kinase, domain 1"/>
    <property type="match status" value="1"/>
</dbReference>
<organism evidence="9 10">
    <name type="scientific">Amycolatopsis pigmentata</name>
    <dbReference type="NCBI Taxonomy" id="450801"/>
    <lineage>
        <taxon>Bacteria</taxon>
        <taxon>Bacillati</taxon>
        <taxon>Actinomycetota</taxon>
        <taxon>Actinomycetes</taxon>
        <taxon>Pseudonocardiales</taxon>
        <taxon>Pseudonocardiaceae</taxon>
        <taxon>Amycolatopsis</taxon>
    </lineage>
</organism>
<dbReference type="EC" id="2.7.11.1" evidence="9"/>
<protein>
    <submittedName>
        <fullName evidence="9">Serine/threonine-protein kinase</fullName>
        <ecNumber evidence="9">2.7.11.1</ecNumber>
    </submittedName>
</protein>
<dbReference type="PROSITE" id="PS00107">
    <property type="entry name" value="PROTEIN_KINASE_ATP"/>
    <property type="match status" value="1"/>
</dbReference>
<feature type="domain" description="Protein kinase" evidence="7">
    <location>
        <begin position="126"/>
        <end position="390"/>
    </location>
</feature>
<dbReference type="EMBL" id="JBHUKR010000023">
    <property type="protein sequence ID" value="MFD2421852.1"/>
    <property type="molecule type" value="Genomic_DNA"/>
</dbReference>
<dbReference type="Pfam" id="PF13560">
    <property type="entry name" value="HTH_31"/>
    <property type="match status" value="1"/>
</dbReference>
<evidence type="ECO:0000256" key="4">
    <source>
        <dbReference type="ARBA" id="ARBA00022840"/>
    </source>
</evidence>
<keyword evidence="2 5" id="KW-0547">Nucleotide-binding</keyword>
<dbReference type="SMART" id="SM00220">
    <property type="entry name" value="S_TKc"/>
    <property type="match status" value="1"/>
</dbReference>
<dbReference type="Gene3D" id="1.10.510.10">
    <property type="entry name" value="Transferase(Phosphotransferase) domain 1"/>
    <property type="match status" value="1"/>
</dbReference>
<dbReference type="InterPro" id="IPR008271">
    <property type="entry name" value="Ser/Thr_kinase_AS"/>
</dbReference>
<sequence length="408" mass="43246">MGRRELAVDPTAGPVEAFAHALRRLRAQAGSPSYRALARKAGYSASALSSAASGVALPSLDVALAYAGACGGEPHEWETRWRQARDQAVTDQTGDPAPTARNRLSTDPPPAPGAVLRDNAGYAGPYRLRRVIGAGSMGRVHLAYTPGGRALAVKVIRADLAEDPEFRRRFAREVAAARRVHGMFTAEVLDADTDGPRPWCASAYVPGPSLEDAIAEHGPLPTESIWLLTAGVAEALQNIQSAGLVHRDLKPSNVLLALDGPRVIDFGIARASDASHLTRTGIQIGSPQFMAPEHVQGHDLTFAADVFALGGLVTFAATGHGPFGDGVDPAVLYRVVHEPPSLDRLSDDLRELVETCLHKQPGHRPGLDAIIRTCRERSTATSLKLSGQWLPATHLAGIHDRIAAIAGP</sequence>
<dbReference type="Gene3D" id="1.10.260.40">
    <property type="entry name" value="lambda repressor-like DNA-binding domains"/>
    <property type="match status" value="1"/>
</dbReference>
<dbReference type="PANTHER" id="PTHR43289:SF34">
    <property type="entry name" value="SERINE_THREONINE-PROTEIN KINASE YBDM-RELATED"/>
    <property type="match status" value="1"/>
</dbReference>
<evidence type="ECO:0000313" key="10">
    <source>
        <dbReference type="Proteomes" id="UP001597417"/>
    </source>
</evidence>
<dbReference type="Pfam" id="PF00069">
    <property type="entry name" value="Pkinase"/>
    <property type="match status" value="1"/>
</dbReference>
<evidence type="ECO:0000256" key="5">
    <source>
        <dbReference type="PROSITE-ProRule" id="PRU10141"/>
    </source>
</evidence>
<dbReference type="InterPro" id="IPR011009">
    <property type="entry name" value="Kinase-like_dom_sf"/>
</dbReference>
<reference evidence="10" key="1">
    <citation type="journal article" date="2019" name="Int. J. Syst. Evol. Microbiol.">
        <title>The Global Catalogue of Microorganisms (GCM) 10K type strain sequencing project: providing services to taxonomists for standard genome sequencing and annotation.</title>
        <authorList>
            <consortium name="The Broad Institute Genomics Platform"/>
            <consortium name="The Broad Institute Genome Sequencing Center for Infectious Disease"/>
            <person name="Wu L."/>
            <person name="Ma J."/>
        </authorList>
    </citation>
    <scope>NUCLEOTIDE SEQUENCE [LARGE SCALE GENOMIC DNA]</scope>
    <source>
        <strain evidence="10">CGMCC 4.7645</strain>
    </source>
</reference>
<dbReference type="RefSeq" id="WP_378270652.1">
    <property type="nucleotide sequence ID" value="NZ_JBHUKR010000023.1"/>
</dbReference>
<dbReference type="GO" id="GO:0004674">
    <property type="term" value="F:protein serine/threonine kinase activity"/>
    <property type="evidence" value="ECO:0007669"/>
    <property type="project" value="UniProtKB-EC"/>
</dbReference>
<evidence type="ECO:0000256" key="3">
    <source>
        <dbReference type="ARBA" id="ARBA00022777"/>
    </source>
</evidence>
<evidence type="ECO:0000313" key="9">
    <source>
        <dbReference type="EMBL" id="MFD2421852.1"/>
    </source>
</evidence>
<comment type="caution">
    <text evidence="9">The sequence shown here is derived from an EMBL/GenBank/DDBJ whole genome shotgun (WGS) entry which is preliminary data.</text>
</comment>
<evidence type="ECO:0000256" key="2">
    <source>
        <dbReference type="ARBA" id="ARBA00022741"/>
    </source>
</evidence>
<keyword evidence="4 5" id="KW-0067">ATP-binding</keyword>
<evidence type="ECO:0000256" key="6">
    <source>
        <dbReference type="SAM" id="MobiDB-lite"/>
    </source>
</evidence>
<feature type="region of interest" description="Disordered" evidence="6">
    <location>
        <begin position="83"/>
        <end position="118"/>
    </location>
</feature>
<keyword evidence="3 9" id="KW-0418">Kinase</keyword>
<keyword evidence="1 9" id="KW-0808">Transferase</keyword>
<dbReference type="SMART" id="SM00530">
    <property type="entry name" value="HTH_XRE"/>
    <property type="match status" value="1"/>
</dbReference>
<feature type="binding site" evidence="5">
    <location>
        <position position="154"/>
    </location>
    <ligand>
        <name>ATP</name>
        <dbReference type="ChEBI" id="CHEBI:30616"/>
    </ligand>
</feature>
<dbReference type="PANTHER" id="PTHR43289">
    <property type="entry name" value="MITOGEN-ACTIVATED PROTEIN KINASE KINASE KINASE 20-RELATED"/>
    <property type="match status" value="1"/>
</dbReference>
<dbReference type="InterPro" id="IPR000719">
    <property type="entry name" value="Prot_kinase_dom"/>
</dbReference>
<dbReference type="InterPro" id="IPR010982">
    <property type="entry name" value="Lambda_DNA-bd_dom_sf"/>
</dbReference>
<evidence type="ECO:0000259" key="8">
    <source>
        <dbReference type="PROSITE" id="PS50943"/>
    </source>
</evidence>
<keyword evidence="10" id="KW-1185">Reference proteome</keyword>
<dbReference type="PROSITE" id="PS00108">
    <property type="entry name" value="PROTEIN_KINASE_ST"/>
    <property type="match status" value="1"/>
</dbReference>
<dbReference type="InterPro" id="IPR001387">
    <property type="entry name" value="Cro/C1-type_HTH"/>
</dbReference>
<dbReference type="PROSITE" id="PS50943">
    <property type="entry name" value="HTH_CROC1"/>
    <property type="match status" value="1"/>
</dbReference>
<dbReference type="PROSITE" id="PS50011">
    <property type="entry name" value="PROTEIN_KINASE_DOM"/>
    <property type="match status" value="1"/>
</dbReference>
<proteinExistence type="predicted"/>
<feature type="domain" description="HTH cro/C1-type" evidence="8">
    <location>
        <begin position="35"/>
        <end position="77"/>
    </location>
</feature>